<dbReference type="OMA" id="DLQQFRY"/>
<keyword evidence="5" id="KW-1185">Reference proteome</keyword>
<feature type="compositionally biased region" description="Low complexity" evidence="2">
    <location>
        <begin position="487"/>
        <end position="500"/>
    </location>
</feature>
<proteinExistence type="predicted"/>
<evidence type="ECO:0000313" key="5">
    <source>
        <dbReference type="Proteomes" id="UP000038009"/>
    </source>
</evidence>
<dbReference type="InterPro" id="IPR022587">
    <property type="entry name" value="MTMR12-like_C"/>
</dbReference>
<feature type="region of interest" description="Disordered" evidence="2">
    <location>
        <begin position="602"/>
        <end position="748"/>
    </location>
</feature>
<feature type="compositionally biased region" description="Basic and acidic residues" evidence="2">
    <location>
        <begin position="675"/>
        <end position="684"/>
    </location>
</feature>
<gene>
    <name evidence="4" type="ORF">ABL78_5411</name>
</gene>
<organism evidence="4 5">
    <name type="scientific">Leptomonas seymouri</name>
    <dbReference type="NCBI Taxonomy" id="5684"/>
    <lineage>
        <taxon>Eukaryota</taxon>
        <taxon>Discoba</taxon>
        <taxon>Euglenozoa</taxon>
        <taxon>Kinetoplastea</taxon>
        <taxon>Metakinetoplastina</taxon>
        <taxon>Trypanosomatida</taxon>
        <taxon>Trypanosomatidae</taxon>
        <taxon>Leishmaniinae</taxon>
        <taxon>Leptomonas</taxon>
    </lineage>
</organism>
<evidence type="ECO:0000259" key="3">
    <source>
        <dbReference type="Pfam" id="PF12578"/>
    </source>
</evidence>
<feature type="compositionally biased region" description="Polar residues" evidence="2">
    <location>
        <begin position="626"/>
        <end position="651"/>
    </location>
</feature>
<dbReference type="VEuPathDB" id="TriTrypDB:Lsey_0182_0110"/>
<dbReference type="Pfam" id="PF12578">
    <property type="entry name" value="3-PAP"/>
    <property type="match status" value="1"/>
</dbReference>
<comment type="caution">
    <text evidence="4">The sequence shown here is derived from an EMBL/GenBank/DDBJ whole genome shotgun (WGS) entry which is preliminary data.</text>
</comment>
<evidence type="ECO:0000256" key="2">
    <source>
        <dbReference type="SAM" id="MobiDB-lite"/>
    </source>
</evidence>
<evidence type="ECO:0000256" key="1">
    <source>
        <dbReference type="SAM" id="Coils"/>
    </source>
</evidence>
<name>A0A0N1I4U8_LEPSE</name>
<feature type="region of interest" description="Disordered" evidence="2">
    <location>
        <begin position="762"/>
        <end position="788"/>
    </location>
</feature>
<dbReference type="Proteomes" id="UP000038009">
    <property type="component" value="Unassembled WGS sequence"/>
</dbReference>
<dbReference type="AlphaFoldDB" id="A0A0N1I4U8"/>
<accession>A0A0N1I4U8</accession>
<feature type="compositionally biased region" description="Basic residues" evidence="2">
    <location>
        <begin position="278"/>
        <end position="290"/>
    </location>
</feature>
<feature type="region of interest" description="Disordered" evidence="2">
    <location>
        <begin position="562"/>
        <end position="590"/>
    </location>
</feature>
<sequence>MASVMHDLHQYRYITSVRHPLPWAHIRHVSIPELRNESPDLPLMANLISGLSGCDVSLKEIREHSDADVLQLVEVLQACLQFALWSQNILKEKLLELQSSQVAKRISARQLDHAESRCQALAEEVQTLKTERDTLSLGTANLRTSLVQLETTVKMQERQLKQERERTSLLVAKLEKAFADNTRSRGPIVPVGPLDTVQWRPDASGTLRCPTCGHCRHRSESHSASVDAPTKKQKACTTLQLRQHSLASSETYSDTATSYTDDSMMNAEAEFICETSRRRDRRRRAHRHSSGRGADSVFPSPCVDWRTLVRYIIHEEKRTPAWPTAPVVTQTPEPIASAPLPGSSPATAVAAAALPALAVPAPSHGAPQPAFWNQLPSLVSNFTTAVAGDVGEYVRDTAARTQEFVTTTVHQQMRELADTQQASVQKVQADPLPASPNSPPAAAAAPIPPPAQPVPSSLAMQPVASTEGSRVDAARPTQSPSEPPAAPATSAPPARPSSSPLTNSAHSADKAGGTKTFLATARLPQFAVSDVAGSRRSEGLNHNSALLSRDDGKAFESLHRGSRSSSFFSSPAASPVLETPSQVNSMSRRYDSCTMRSAELSSRGSLLPAFSPDILRTPNASEHDGSSPSAPATPTKQSSCSVDGASNNSTLPKKENEGAGPSDGHLRPPTCSSTSREDSYRSSSDDSLCQRSSGGGDHSVTAAAPQTIQTSKMMTSFHSPRSAKPSTTPPMYPSLTVQQSGSPLTTSTAPGGFSLYKAVSLHSSTRSDASGGSTHASSQMLRDTQRELEALLAEDAAAERAKVQR</sequence>
<dbReference type="EMBL" id="LJSK01000182">
    <property type="protein sequence ID" value="KPI85530.1"/>
    <property type="molecule type" value="Genomic_DNA"/>
</dbReference>
<evidence type="ECO:0000313" key="4">
    <source>
        <dbReference type="EMBL" id="KPI85530.1"/>
    </source>
</evidence>
<reference evidence="4 5" key="1">
    <citation type="journal article" date="2015" name="PLoS Pathog.">
        <title>Leptomonas seymouri: Adaptations to the Dixenous Life Cycle Analyzed by Genome Sequencing, Transcriptome Profiling and Co-infection with Leishmania donovani.</title>
        <authorList>
            <person name="Kraeva N."/>
            <person name="Butenko A."/>
            <person name="Hlavacova J."/>
            <person name="Kostygov A."/>
            <person name="Myskova J."/>
            <person name="Grybchuk D."/>
            <person name="Lestinova T."/>
            <person name="Votypka J."/>
            <person name="Volf P."/>
            <person name="Opperdoes F."/>
            <person name="Flegontov P."/>
            <person name="Lukes J."/>
            <person name="Yurchenko V."/>
        </authorList>
    </citation>
    <scope>NUCLEOTIDE SEQUENCE [LARGE SCALE GENOMIC DNA]</scope>
    <source>
        <strain evidence="4 5">ATCC 30220</strain>
    </source>
</reference>
<feature type="compositionally biased region" description="Low complexity" evidence="2">
    <location>
        <begin position="564"/>
        <end position="575"/>
    </location>
</feature>
<feature type="domain" description="Myotubularin-related 12-like C-terminal" evidence="3">
    <location>
        <begin position="9"/>
        <end position="130"/>
    </location>
</feature>
<feature type="coiled-coil region" evidence="1">
    <location>
        <begin position="111"/>
        <end position="177"/>
    </location>
</feature>
<dbReference type="OrthoDB" id="267648at2759"/>
<feature type="compositionally biased region" description="Polar residues" evidence="2">
    <location>
        <begin position="704"/>
        <end position="719"/>
    </location>
</feature>
<feature type="region of interest" description="Disordered" evidence="2">
    <location>
        <begin position="417"/>
        <end position="510"/>
    </location>
</feature>
<feature type="compositionally biased region" description="Polar residues" evidence="2">
    <location>
        <begin position="762"/>
        <end position="782"/>
    </location>
</feature>
<keyword evidence="1" id="KW-0175">Coiled coil</keyword>
<protein>
    <recommendedName>
        <fullName evidence="3">Myotubularin-related 12-like C-terminal domain-containing protein</fullName>
    </recommendedName>
</protein>
<feature type="region of interest" description="Disordered" evidence="2">
    <location>
        <begin position="276"/>
        <end position="296"/>
    </location>
</feature>
<feature type="compositionally biased region" description="Polar residues" evidence="2">
    <location>
        <begin position="735"/>
        <end position="748"/>
    </location>
</feature>